<dbReference type="RefSeq" id="WP_190957703.1">
    <property type="nucleotide sequence ID" value="NZ_JACJTU010000027.1"/>
</dbReference>
<accession>A0ABR8KC44</accession>
<comment type="caution">
    <text evidence="1">The sequence shown here is derived from an EMBL/GenBank/DDBJ whole genome shotgun (WGS) entry which is preliminary data.</text>
</comment>
<evidence type="ECO:0000313" key="2">
    <source>
        <dbReference type="Proteomes" id="UP000637383"/>
    </source>
</evidence>
<gene>
    <name evidence="1" type="ORF">H6H03_25010</name>
</gene>
<proteinExistence type="predicted"/>
<sequence>MGYEVDAGEQQLFTDAITQVKNREIYLEFHHLSSDNCLAAKMAAYIMGKLQTYAIRYNLVPM</sequence>
<evidence type="ECO:0000313" key="1">
    <source>
        <dbReference type="EMBL" id="MBD2737105.1"/>
    </source>
</evidence>
<organism evidence="1 2">
    <name type="scientific">Nostoc paludosum FACHB-159</name>
    <dbReference type="NCBI Taxonomy" id="2692908"/>
    <lineage>
        <taxon>Bacteria</taxon>
        <taxon>Bacillati</taxon>
        <taxon>Cyanobacteriota</taxon>
        <taxon>Cyanophyceae</taxon>
        <taxon>Nostocales</taxon>
        <taxon>Nostocaceae</taxon>
        <taxon>Nostoc</taxon>
    </lineage>
</organism>
<dbReference type="Proteomes" id="UP000637383">
    <property type="component" value="Unassembled WGS sequence"/>
</dbReference>
<dbReference type="EMBL" id="JACJTU010000027">
    <property type="protein sequence ID" value="MBD2737105.1"/>
    <property type="molecule type" value="Genomic_DNA"/>
</dbReference>
<protein>
    <submittedName>
        <fullName evidence="1">Uncharacterized protein</fullName>
    </submittedName>
</protein>
<reference evidence="1 2" key="1">
    <citation type="journal article" date="2020" name="ISME J.">
        <title>Comparative genomics reveals insights into cyanobacterial evolution and habitat adaptation.</title>
        <authorList>
            <person name="Chen M.Y."/>
            <person name="Teng W.K."/>
            <person name="Zhao L."/>
            <person name="Hu C.X."/>
            <person name="Zhou Y.K."/>
            <person name="Han B.P."/>
            <person name="Song L.R."/>
            <person name="Shu W.S."/>
        </authorList>
    </citation>
    <scope>NUCLEOTIDE SEQUENCE [LARGE SCALE GENOMIC DNA]</scope>
    <source>
        <strain evidence="1 2">FACHB-159</strain>
    </source>
</reference>
<name>A0ABR8KC44_9NOSO</name>
<keyword evidence="2" id="KW-1185">Reference proteome</keyword>